<reference evidence="3 4" key="1">
    <citation type="submission" date="2018-11" db="EMBL/GenBank/DDBJ databases">
        <title>The genome draft of YIM 96095.</title>
        <authorList>
            <person name="Tang S.-K."/>
            <person name="Chunyu W.-X."/>
            <person name="Feng Y.-Z."/>
        </authorList>
    </citation>
    <scope>NUCLEOTIDE SEQUENCE [LARGE SCALE GENOMIC DNA]</scope>
    <source>
        <strain evidence="3 4">YIM 96095</strain>
    </source>
</reference>
<dbReference type="PANTHER" id="PTHR33393">
    <property type="entry name" value="POLYGLUTAMINE SYNTHESIS ACCESSORY PROTEIN RV0574C-RELATED"/>
    <property type="match status" value="1"/>
</dbReference>
<protein>
    <submittedName>
        <fullName evidence="3">CapA family protein</fullName>
    </submittedName>
</protein>
<proteinExistence type="inferred from homology"/>
<evidence type="ECO:0000313" key="3">
    <source>
        <dbReference type="EMBL" id="RNL86752.1"/>
    </source>
</evidence>
<dbReference type="SMART" id="SM00854">
    <property type="entry name" value="PGA_cap"/>
    <property type="match status" value="1"/>
</dbReference>
<dbReference type="PANTHER" id="PTHR33393:SF11">
    <property type="entry name" value="POLYGLUTAMINE SYNTHESIS ACCESSORY PROTEIN RV0574C-RELATED"/>
    <property type="match status" value="1"/>
</dbReference>
<dbReference type="CDD" id="cd07381">
    <property type="entry name" value="MPP_CapA"/>
    <property type="match status" value="1"/>
</dbReference>
<dbReference type="EMBL" id="RJMB01000002">
    <property type="protein sequence ID" value="RNL86752.1"/>
    <property type="molecule type" value="Genomic_DNA"/>
</dbReference>
<comment type="similarity">
    <text evidence="1">Belongs to the CapA family.</text>
</comment>
<dbReference type="RefSeq" id="WP_123199581.1">
    <property type="nucleotide sequence ID" value="NZ_RJMB01000002.1"/>
</dbReference>
<comment type="caution">
    <text evidence="3">The sequence shown here is derived from an EMBL/GenBank/DDBJ whole genome shotgun (WGS) entry which is preliminary data.</text>
</comment>
<gene>
    <name evidence="3" type="ORF">EFW17_02340</name>
</gene>
<evidence type="ECO:0000313" key="4">
    <source>
        <dbReference type="Proteomes" id="UP000269198"/>
    </source>
</evidence>
<dbReference type="SUPFAM" id="SSF56300">
    <property type="entry name" value="Metallo-dependent phosphatases"/>
    <property type="match status" value="1"/>
</dbReference>
<dbReference type="OrthoDB" id="9810718at2"/>
<keyword evidence="4" id="KW-1185">Reference proteome</keyword>
<organism evidence="3 4">
    <name type="scientific">Halostreptopolyspora alba</name>
    <dbReference type="NCBI Taxonomy" id="2487137"/>
    <lineage>
        <taxon>Bacteria</taxon>
        <taxon>Bacillati</taxon>
        <taxon>Actinomycetota</taxon>
        <taxon>Actinomycetes</taxon>
        <taxon>Streptosporangiales</taxon>
        <taxon>Nocardiopsidaceae</taxon>
        <taxon>Halostreptopolyspora</taxon>
    </lineage>
</organism>
<accession>A0A3N0EFX4</accession>
<dbReference type="AlphaFoldDB" id="A0A3N0EFX4"/>
<dbReference type="Gene3D" id="3.60.21.10">
    <property type="match status" value="1"/>
</dbReference>
<dbReference type="InterPro" id="IPR052169">
    <property type="entry name" value="CW_Biosynth-Accessory"/>
</dbReference>
<dbReference type="InterPro" id="IPR019079">
    <property type="entry name" value="Capsule_synth_CapA"/>
</dbReference>
<evidence type="ECO:0000256" key="1">
    <source>
        <dbReference type="ARBA" id="ARBA00005662"/>
    </source>
</evidence>
<name>A0A3N0EFX4_9ACTN</name>
<dbReference type="InterPro" id="IPR029052">
    <property type="entry name" value="Metallo-depent_PP-like"/>
</dbReference>
<sequence length="373" mass="40514">MSGGALTLFLCGDVMTGRGVDQILPYPGDPRLWESSVRDARTYVELAERVNGRIARPVGFGWPWGDALELLDRVAPHARVINLETSVTGGGEVAAGKAVHYRMSPDNLPGVTVARPDACVLANNHVLDFGRQGLADTLQSLATAGVPAVGAGGDLDEARRPVAIPWGDGGGGGRVWLVAFGARSSGIPDSWAAGHERSGVNLLPDLSDDTADEIAGQVRRDRAAGDVAVVSLHWGGNWGYDVPDRHARFARRLIDGGVDLVHGHSSHHPRPVEVYRGRLVLYGCGDMIDDYEGISGHEEYRDDLRPMYLVSVRPDTGELVELRVAVMRARRMRLCWASREDTGQMRDVFDRIGRRFGTRFAADDRGLLRLLAT</sequence>
<feature type="domain" description="Capsule synthesis protein CapA" evidence="2">
    <location>
        <begin position="7"/>
        <end position="291"/>
    </location>
</feature>
<dbReference type="Proteomes" id="UP000269198">
    <property type="component" value="Unassembled WGS sequence"/>
</dbReference>
<dbReference type="Pfam" id="PF09587">
    <property type="entry name" value="PGA_cap"/>
    <property type="match status" value="1"/>
</dbReference>
<evidence type="ECO:0000259" key="2">
    <source>
        <dbReference type="SMART" id="SM00854"/>
    </source>
</evidence>